<reference evidence="2 3" key="1">
    <citation type="journal article" date="2020" name="Cell Host Microbe">
        <title>Functional and Genomic Variation between Human-Derived Isolates of Lachnospiraceae Reveals Inter- and Intra-Species Diversity.</title>
        <authorList>
            <person name="Sorbara M.T."/>
            <person name="Littmann E.R."/>
            <person name="Fontana E."/>
            <person name="Moody T.U."/>
            <person name="Kohout C.E."/>
            <person name="Gjonbalaj M."/>
            <person name="Eaton V."/>
            <person name="Seok R."/>
            <person name="Leiner I.M."/>
            <person name="Pamer E.G."/>
        </authorList>
    </citation>
    <scope>NUCLEOTIDE SEQUENCE [LARGE SCALE GENOMIC DNA]</scope>
    <source>
        <strain evidence="2 3">MSK.20.11</strain>
    </source>
</reference>
<gene>
    <name evidence="2" type="ORF">G4952_11185</name>
</gene>
<keyword evidence="3" id="KW-1185">Reference proteome</keyword>
<dbReference type="PANTHER" id="PTHR43404:SF2">
    <property type="entry name" value="LIPOPOLYSACCHARIDE CHOLINEPHOSPHOTRANSFERASE LICD"/>
    <property type="match status" value="1"/>
</dbReference>
<dbReference type="InterPro" id="IPR011990">
    <property type="entry name" value="TPR-like_helical_dom_sf"/>
</dbReference>
<dbReference type="SUPFAM" id="SSF48452">
    <property type="entry name" value="TPR-like"/>
    <property type="match status" value="1"/>
</dbReference>
<evidence type="ECO:0000313" key="3">
    <source>
        <dbReference type="Proteomes" id="UP000822152"/>
    </source>
</evidence>
<proteinExistence type="predicted"/>
<evidence type="ECO:0000259" key="1">
    <source>
        <dbReference type="Pfam" id="PF04991"/>
    </source>
</evidence>
<comment type="caution">
    <text evidence="2">The sequence shown here is derived from an EMBL/GenBank/DDBJ whole genome shotgun (WGS) entry which is preliminary data.</text>
</comment>
<evidence type="ECO:0000313" key="2">
    <source>
        <dbReference type="EMBL" id="NSF74366.1"/>
    </source>
</evidence>
<dbReference type="RefSeq" id="WP_173743768.1">
    <property type="nucleotide sequence ID" value="NZ_JAAIPF010000025.1"/>
</dbReference>
<dbReference type="EMBL" id="JAAIPF010000025">
    <property type="protein sequence ID" value="NSF74366.1"/>
    <property type="molecule type" value="Genomic_DNA"/>
</dbReference>
<feature type="domain" description="LicD/FKTN/FKRP nucleotidyltransferase" evidence="1">
    <location>
        <begin position="19"/>
        <end position="238"/>
    </location>
</feature>
<dbReference type="InterPro" id="IPR007074">
    <property type="entry name" value="LicD/FKTN/FKRP_NTP_transf"/>
</dbReference>
<dbReference type="Proteomes" id="UP000822152">
    <property type="component" value="Unassembled WGS sequence"/>
</dbReference>
<protein>
    <submittedName>
        <fullName evidence="2">LicD family protein</fullName>
    </submittedName>
</protein>
<name>A0ABX2GRQ8_9FIRM</name>
<dbReference type="Pfam" id="PF04991">
    <property type="entry name" value="LicD"/>
    <property type="match status" value="1"/>
</dbReference>
<organism evidence="2 3">
    <name type="scientific">Blautia wexlerae</name>
    <dbReference type="NCBI Taxonomy" id="418240"/>
    <lineage>
        <taxon>Bacteria</taxon>
        <taxon>Bacillati</taxon>
        <taxon>Bacillota</taxon>
        <taxon>Clostridia</taxon>
        <taxon>Lachnospirales</taxon>
        <taxon>Lachnospiraceae</taxon>
        <taxon>Blautia</taxon>
    </lineage>
</organism>
<sequence length="768" mass="90134">MTEKQKRLLQLFREIDEICKKHNLRYVMAGGSLIGVVRNEGFIPWDDDVDIYMPKADWDKLVELAPKELPPHRAVQCVDTDRNYTNTFPRYASTDTCAIHRHQIIGKDKAGEIIDVLTLDPIPADDREYEKYRNHLMVYSDLINIAVVYGNRYEVPVTLYLKYLLSYLILGKDRTLKKLEKIMFSYKEEECDRYAMRWGGCPFLFDKDMMFPVKYGKFEGIDVMIPNKVSDYLIWHYGDEWSYIPPHGERESHDSVECRNMNYEEFRKEYMPGINTFKLRKDAVFRKIYYMATAKRSHRLVRKRQELMGEHIKEELEKQICESKVSLNELLEHRDFHKLNHIFKEYYQVQLSPDFIGREDFVHIYSFYHPCLIRVEDEAFLAAMYTLFYTERVSKAYRMLRVREAEKELLPEQKQLLDDIILFREAACHYEFREMDRSEELIDRLLEKYPEHPSFLKFKVRFLTEQAKQDKKTAKAREFLEYCLGLFPKDGYFHKYEGDLLWIEGQCRDALEIYAEVRDNTNNGIVWLELDKFLQEYKLPAMQTCQSLVENGEAKEGVALAGLWAKLLPGDMEIMGYGSLARVMAALNETAVCRELEDLKGLIEEYKQDSSYSTESREAKILYTAMVKGRERLGFSAKAAESYAELLFTDKTEDLEKLETKVRKLCSDSKEDGEYCLILGEILLKEGLTNQAFSFFLKGRKTASEYVAQELDRIILQDLKEGSKSASAYAARGDAREFLDSWLGKYGTLEEIQDLINTINRQRNGSLN</sequence>
<dbReference type="PANTHER" id="PTHR43404">
    <property type="entry name" value="LIPOPOLYSACCHARIDE CHOLINEPHOSPHOTRANSFERASE LICD"/>
    <property type="match status" value="1"/>
</dbReference>
<dbReference type="Gene3D" id="1.25.40.10">
    <property type="entry name" value="Tetratricopeptide repeat domain"/>
    <property type="match status" value="1"/>
</dbReference>
<dbReference type="InterPro" id="IPR052942">
    <property type="entry name" value="LPS_cholinephosphotransferase"/>
</dbReference>
<accession>A0ABX2GRQ8</accession>